<keyword evidence="2" id="KW-1185">Reference proteome</keyword>
<dbReference type="AlphaFoldDB" id="A0A9N9JLG4"/>
<dbReference type="EMBL" id="CAJVPY010025076">
    <property type="protein sequence ID" value="CAG8787710.1"/>
    <property type="molecule type" value="Genomic_DNA"/>
</dbReference>
<dbReference type="OrthoDB" id="10609034at2759"/>
<evidence type="ECO:0000313" key="2">
    <source>
        <dbReference type="Proteomes" id="UP000789405"/>
    </source>
</evidence>
<dbReference type="Proteomes" id="UP000789405">
    <property type="component" value="Unassembled WGS sequence"/>
</dbReference>
<reference evidence="1" key="1">
    <citation type="submission" date="2021-06" db="EMBL/GenBank/DDBJ databases">
        <authorList>
            <person name="Kallberg Y."/>
            <person name="Tangrot J."/>
            <person name="Rosling A."/>
        </authorList>
    </citation>
    <scope>NUCLEOTIDE SEQUENCE</scope>
    <source>
        <strain evidence="1">MA453B</strain>
    </source>
</reference>
<proteinExistence type="predicted"/>
<sequence length="160" mass="18160">AASNNEPIAGMNKNVWVVSTSKKSVHYQNIESTTTTLRLTNDGTSYFNNLLAKDEFFDLLQKQLADCIPINMNRLIPTKLSLSLFILTKENHKKTVNYENLENSENLYDEDFNSWSARNGGIVSLLSILTGAGVEILNCSIRNLVYLIYSQLYYPKKRSI</sequence>
<comment type="caution">
    <text evidence="1">The sequence shown here is derived from an EMBL/GenBank/DDBJ whole genome shotgun (WGS) entry which is preliminary data.</text>
</comment>
<name>A0A9N9JLG4_9GLOM</name>
<accession>A0A9N9JLG4</accession>
<gene>
    <name evidence="1" type="ORF">DERYTH_LOCUS20759</name>
</gene>
<evidence type="ECO:0000313" key="1">
    <source>
        <dbReference type="EMBL" id="CAG8787710.1"/>
    </source>
</evidence>
<feature type="non-terminal residue" evidence="1">
    <location>
        <position position="160"/>
    </location>
</feature>
<protein>
    <submittedName>
        <fullName evidence="1">21010_t:CDS:1</fullName>
    </submittedName>
</protein>
<organism evidence="1 2">
    <name type="scientific">Dentiscutata erythropus</name>
    <dbReference type="NCBI Taxonomy" id="1348616"/>
    <lineage>
        <taxon>Eukaryota</taxon>
        <taxon>Fungi</taxon>
        <taxon>Fungi incertae sedis</taxon>
        <taxon>Mucoromycota</taxon>
        <taxon>Glomeromycotina</taxon>
        <taxon>Glomeromycetes</taxon>
        <taxon>Diversisporales</taxon>
        <taxon>Gigasporaceae</taxon>
        <taxon>Dentiscutata</taxon>
    </lineage>
</organism>